<dbReference type="Gene3D" id="3.40.50.2000">
    <property type="entry name" value="Glycogen Phosphorylase B"/>
    <property type="match status" value="2"/>
</dbReference>
<dbReference type="EC" id="2.4.-.-" evidence="2"/>
<gene>
    <name evidence="2" type="ORF">ABNG04_08025</name>
</gene>
<dbReference type="Proteomes" id="UP001567572">
    <property type="component" value="Unassembled WGS sequence"/>
</dbReference>
<evidence type="ECO:0000259" key="1">
    <source>
        <dbReference type="Pfam" id="PF00534"/>
    </source>
</evidence>
<dbReference type="InterPro" id="IPR001296">
    <property type="entry name" value="Glyco_trans_1"/>
</dbReference>
<dbReference type="GO" id="GO:0016757">
    <property type="term" value="F:glycosyltransferase activity"/>
    <property type="evidence" value="ECO:0007669"/>
    <property type="project" value="UniProtKB-KW"/>
</dbReference>
<keyword evidence="3" id="KW-1185">Reference proteome</keyword>
<dbReference type="AlphaFoldDB" id="A0ABD5M5J6"/>
<comment type="caution">
    <text evidence="2">The sequence shown here is derived from an EMBL/GenBank/DDBJ whole genome shotgun (WGS) entry which is preliminary data.</text>
</comment>
<dbReference type="SUPFAM" id="SSF53756">
    <property type="entry name" value="UDP-Glycosyltransferase/glycogen phosphorylase"/>
    <property type="match status" value="1"/>
</dbReference>
<name>A0ABD5M5J6_9EURY</name>
<dbReference type="RefSeq" id="WP_371161586.1">
    <property type="nucleotide sequence ID" value="NZ_JBEDNX010000002.1"/>
</dbReference>
<sequence length="107" mass="11342">MLGYMRAAGIFASPSTRERFSISLVKAMAADYTVIAAEHLESAASKVIADAGFCVKSTVDAVGERLDAALGGSRPPTAPTDHGKRNDWDAIVEKAEAAYRRAIDGAW</sequence>
<keyword evidence="2" id="KW-0808">Transferase</keyword>
<keyword evidence="2" id="KW-0328">Glycosyltransferase</keyword>
<reference evidence="2 3" key="1">
    <citation type="submission" date="2024-06" db="EMBL/GenBank/DDBJ databases">
        <title>Halorubrum miltondacostae sp. nov., a potential PHA producer isolated from an inland solar saltern in Rio Maior, Portugal.</title>
        <authorList>
            <person name="Albuquerque L."/>
            <person name="Viver T."/>
            <person name="Barroso C."/>
            <person name="Claudino R."/>
            <person name="Galvan M."/>
            <person name="Simoes G."/>
            <person name="Lobo Da Cunha A."/>
            <person name="Egas C."/>
        </authorList>
    </citation>
    <scope>NUCLEOTIDE SEQUENCE [LARGE SCALE GENOMIC DNA]</scope>
    <source>
        <strain evidence="2 3">RMP-11</strain>
    </source>
</reference>
<dbReference type="Pfam" id="PF00534">
    <property type="entry name" value="Glycos_transf_1"/>
    <property type="match status" value="1"/>
</dbReference>
<accession>A0ABD5M5J6</accession>
<proteinExistence type="predicted"/>
<organism evidence="2 3">
    <name type="scientific">Halorubrum miltondacostae</name>
    <dbReference type="NCBI Taxonomy" id="3076378"/>
    <lineage>
        <taxon>Archaea</taxon>
        <taxon>Methanobacteriati</taxon>
        <taxon>Methanobacteriota</taxon>
        <taxon>Stenosarchaea group</taxon>
        <taxon>Halobacteria</taxon>
        <taxon>Halobacteriales</taxon>
        <taxon>Haloferacaceae</taxon>
        <taxon>Halorubrum</taxon>
    </lineage>
</organism>
<evidence type="ECO:0000313" key="2">
    <source>
        <dbReference type="EMBL" id="MEZ3163824.1"/>
    </source>
</evidence>
<dbReference type="EMBL" id="JBEDNY010000002">
    <property type="protein sequence ID" value="MEZ3163824.1"/>
    <property type="molecule type" value="Genomic_DNA"/>
</dbReference>
<evidence type="ECO:0000313" key="3">
    <source>
        <dbReference type="Proteomes" id="UP001567572"/>
    </source>
</evidence>
<feature type="domain" description="Glycosyl transferase family 1" evidence="1">
    <location>
        <begin position="4"/>
        <end position="71"/>
    </location>
</feature>
<protein>
    <submittedName>
        <fullName evidence="2">Glycosyltransferase</fullName>
        <ecNumber evidence="2">2.4.-.-</ecNumber>
    </submittedName>
</protein>